<evidence type="ECO:0000313" key="1">
    <source>
        <dbReference type="EMBL" id="OLY80904.1"/>
    </source>
</evidence>
<reference evidence="1 2" key="1">
    <citation type="journal article" date="2016" name="Mol. Biol. Evol.">
        <title>Genome-Wide Survey of Gut Fungi (Harpellales) Reveals the First Horizontally Transferred Ubiquitin Gene from a Mosquito Host.</title>
        <authorList>
            <person name="Wang Y."/>
            <person name="White M.M."/>
            <person name="Kvist S."/>
            <person name="Moncalvo J.M."/>
        </authorList>
    </citation>
    <scope>NUCLEOTIDE SEQUENCE [LARGE SCALE GENOMIC DNA]</scope>
    <source>
        <strain evidence="1 2">ALG-7-W6</strain>
    </source>
</reference>
<evidence type="ECO:0000313" key="2">
    <source>
        <dbReference type="Proteomes" id="UP000187455"/>
    </source>
</evidence>
<dbReference type="AlphaFoldDB" id="A0A1R0GVI5"/>
<gene>
    <name evidence="1" type="ORF">AYI68_g4994</name>
</gene>
<dbReference type="Proteomes" id="UP000187455">
    <property type="component" value="Unassembled WGS sequence"/>
</dbReference>
<organism evidence="1 2">
    <name type="scientific">Smittium mucronatum</name>
    <dbReference type="NCBI Taxonomy" id="133383"/>
    <lineage>
        <taxon>Eukaryota</taxon>
        <taxon>Fungi</taxon>
        <taxon>Fungi incertae sedis</taxon>
        <taxon>Zoopagomycota</taxon>
        <taxon>Kickxellomycotina</taxon>
        <taxon>Harpellomycetes</taxon>
        <taxon>Harpellales</taxon>
        <taxon>Legeriomycetaceae</taxon>
        <taxon>Smittium</taxon>
    </lineage>
</organism>
<sequence length="130" mass="14542">MLNNKYKIRRIRSTAKRKEKKEYQHNLLQAKRRLQQPAPPSTLSFDSLSKVVFNNITQKTIETGLNIAENSPTSPTLPIPSSGLLKAIYESISESENSTKVGSSLIDSLDPSVIFALGNYKPPFIIVLRL</sequence>
<keyword evidence="2" id="KW-1185">Reference proteome</keyword>
<name>A0A1R0GVI5_9FUNG</name>
<comment type="caution">
    <text evidence="1">The sequence shown here is derived from an EMBL/GenBank/DDBJ whole genome shotgun (WGS) entry which is preliminary data.</text>
</comment>
<proteinExistence type="predicted"/>
<accession>A0A1R0GVI5</accession>
<dbReference type="EMBL" id="LSSL01003003">
    <property type="protein sequence ID" value="OLY80904.1"/>
    <property type="molecule type" value="Genomic_DNA"/>
</dbReference>
<protein>
    <submittedName>
        <fullName evidence="1">Uncharacterized protein</fullName>
    </submittedName>
</protein>